<accession>A0A811V514</accession>
<dbReference type="EMBL" id="CAJHJT010000034">
    <property type="protein sequence ID" value="CAD7005485.1"/>
    <property type="molecule type" value="Genomic_DNA"/>
</dbReference>
<evidence type="ECO:0000313" key="1">
    <source>
        <dbReference type="EMBL" id="CAD7005485.1"/>
    </source>
</evidence>
<proteinExistence type="predicted"/>
<keyword evidence="2" id="KW-1185">Reference proteome</keyword>
<feature type="non-terminal residue" evidence="1">
    <location>
        <position position="53"/>
    </location>
</feature>
<evidence type="ECO:0000313" key="2">
    <source>
        <dbReference type="Proteomes" id="UP000606786"/>
    </source>
</evidence>
<gene>
    <name evidence="1" type="ORF">CCAP1982_LOCUS13845</name>
</gene>
<comment type="caution">
    <text evidence="1">The sequence shown here is derived from an EMBL/GenBank/DDBJ whole genome shotgun (WGS) entry which is preliminary data.</text>
</comment>
<sequence length="53" mass="6199">MGTSSAVTLRASAAGYSRVWQLSMRWSCKKFTRTWRYYFAVADYTTQLFDFKG</sequence>
<dbReference type="Proteomes" id="UP000606786">
    <property type="component" value="Unassembled WGS sequence"/>
</dbReference>
<organism evidence="1 2">
    <name type="scientific">Ceratitis capitata</name>
    <name type="common">Mediterranean fruit fly</name>
    <name type="synonym">Tephritis capitata</name>
    <dbReference type="NCBI Taxonomy" id="7213"/>
    <lineage>
        <taxon>Eukaryota</taxon>
        <taxon>Metazoa</taxon>
        <taxon>Ecdysozoa</taxon>
        <taxon>Arthropoda</taxon>
        <taxon>Hexapoda</taxon>
        <taxon>Insecta</taxon>
        <taxon>Pterygota</taxon>
        <taxon>Neoptera</taxon>
        <taxon>Endopterygota</taxon>
        <taxon>Diptera</taxon>
        <taxon>Brachycera</taxon>
        <taxon>Muscomorpha</taxon>
        <taxon>Tephritoidea</taxon>
        <taxon>Tephritidae</taxon>
        <taxon>Ceratitis</taxon>
        <taxon>Ceratitis</taxon>
    </lineage>
</organism>
<protein>
    <submittedName>
        <fullName evidence="1">(Mediterranean fruit fly) hypothetical protein</fullName>
    </submittedName>
</protein>
<name>A0A811V514_CERCA</name>
<reference evidence="1" key="1">
    <citation type="submission" date="2020-11" db="EMBL/GenBank/DDBJ databases">
        <authorList>
            <person name="Whitehead M."/>
        </authorList>
    </citation>
    <scope>NUCLEOTIDE SEQUENCE</scope>
    <source>
        <strain evidence="1">EGII</strain>
    </source>
</reference>
<dbReference type="AlphaFoldDB" id="A0A811V514"/>